<protein>
    <recommendedName>
        <fullName evidence="5">DUF4352 domain-containing protein</fullName>
    </recommendedName>
</protein>
<dbReference type="EMBL" id="RKHQ01000001">
    <property type="protein sequence ID" value="ROR96285.1"/>
    <property type="molecule type" value="Genomic_DNA"/>
</dbReference>
<dbReference type="RefSeq" id="WP_123738488.1">
    <property type="nucleotide sequence ID" value="NZ_RKHQ01000001.1"/>
</dbReference>
<organism evidence="3 4">
    <name type="scientific">Salana multivorans</name>
    <dbReference type="NCBI Taxonomy" id="120377"/>
    <lineage>
        <taxon>Bacteria</taxon>
        <taxon>Bacillati</taxon>
        <taxon>Actinomycetota</taxon>
        <taxon>Actinomycetes</taxon>
        <taxon>Micrococcales</taxon>
        <taxon>Beutenbergiaceae</taxon>
        <taxon>Salana</taxon>
    </lineage>
</organism>
<evidence type="ECO:0008006" key="5">
    <source>
        <dbReference type="Google" id="ProtNLM"/>
    </source>
</evidence>
<keyword evidence="2" id="KW-0472">Membrane</keyword>
<keyword evidence="2" id="KW-0812">Transmembrane</keyword>
<name>A0A3N2D920_9MICO</name>
<accession>A0A3N2D920</accession>
<evidence type="ECO:0000313" key="3">
    <source>
        <dbReference type="EMBL" id="ROR96285.1"/>
    </source>
</evidence>
<keyword evidence="2" id="KW-1133">Transmembrane helix</keyword>
<dbReference type="OrthoDB" id="7375531at2"/>
<evidence type="ECO:0000256" key="1">
    <source>
        <dbReference type="SAM" id="MobiDB-lite"/>
    </source>
</evidence>
<feature type="region of interest" description="Disordered" evidence="1">
    <location>
        <begin position="1"/>
        <end position="21"/>
    </location>
</feature>
<dbReference type="Proteomes" id="UP000275356">
    <property type="component" value="Unassembled WGS sequence"/>
</dbReference>
<gene>
    <name evidence="3" type="ORF">EDD28_0867</name>
</gene>
<proteinExistence type="predicted"/>
<keyword evidence="4" id="KW-1185">Reference proteome</keyword>
<reference evidence="3 4" key="1">
    <citation type="submission" date="2018-11" db="EMBL/GenBank/DDBJ databases">
        <title>Sequencing the genomes of 1000 actinobacteria strains.</title>
        <authorList>
            <person name="Klenk H.-P."/>
        </authorList>
    </citation>
    <scope>NUCLEOTIDE SEQUENCE [LARGE SCALE GENOMIC DNA]</scope>
    <source>
        <strain evidence="3 4">DSM 13521</strain>
    </source>
</reference>
<sequence length="228" mass="23798">MTDASLAGTPSPTAAAADAADAAAAAEAPDVDVPEAPRRAGLATRLTVVLLLLLTTGLGWLLDQRPADHGTRPVHGGIGDVLEVGGVLVAVDSVRQVDAVVEPSRWGDPTTYDTAGSWLVVRLAYQGATGPARFGTIQWRDDQGRTFAVDTRIGAGDDEAQPGQWLVSDVVIEVAPGTMGAGEVLVSPRSPVQGVPYRTGVIDVRADEVQHLDAPLELMHSVWVENDA</sequence>
<feature type="transmembrane region" description="Helical" evidence="2">
    <location>
        <begin position="42"/>
        <end position="62"/>
    </location>
</feature>
<dbReference type="AlphaFoldDB" id="A0A3N2D920"/>
<evidence type="ECO:0000313" key="4">
    <source>
        <dbReference type="Proteomes" id="UP000275356"/>
    </source>
</evidence>
<evidence type="ECO:0000256" key="2">
    <source>
        <dbReference type="SAM" id="Phobius"/>
    </source>
</evidence>
<comment type="caution">
    <text evidence="3">The sequence shown here is derived from an EMBL/GenBank/DDBJ whole genome shotgun (WGS) entry which is preliminary data.</text>
</comment>